<evidence type="ECO:0000313" key="1">
    <source>
        <dbReference type="EMBL" id="KKM64496.1"/>
    </source>
</evidence>
<sequence>MSKQRKFMVYYLLDGEEKEWRGDASSSSAAIEQARKDAEPVKEFHLEYIQLLDHKEAD</sequence>
<name>A0A0F9JPZ5_9ZZZZ</name>
<organism evidence="1">
    <name type="scientific">marine sediment metagenome</name>
    <dbReference type="NCBI Taxonomy" id="412755"/>
    <lineage>
        <taxon>unclassified sequences</taxon>
        <taxon>metagenomes</taxon>
        <taxon>ecological metagenomes</taxon>
    </lineage>
</organism>
<proteinExistence type="predicted"/>
<gene>
    <name evidence="1" type="ORF">LCGC14_1500870</name>
</gene>
<comment type="caution">
    <text evidence="1">The sequence shown here is derived from an EMBL/GenBank/DDBJ whole genome shotgun (WGS) entry which is preliminary data.</text>
</comment>
<dbReference type="AlphaFoldDB" id="A0A0F9JPZ5"/>
<protein>
    <submittedName>
        <fullName evidence="1">Uncharacterized protein</fullName>
    </submittedName>
</protein>
<dbReference type="EMBL" id="LAZR01010888">
    <property type="protein sequence ID" value="KKM64496.1"/>
    <property type="molecule type" value="Genomic_DNA"/>
</dbReference>
<accession>A0A0F9JPZ5</accession>
<reference evidence="1" key="1">
    <citation type="journal article" date="2015" name="Nature">
        <title>Complex archaea that bridge the gap between prokaryotes and eukaryotes.</title>
        <authorList>
            <person name="Spang A."/>
            <person name="Saw J.H."/>
            <person name="Jorgensen S.L."/>
            <person name="Zaremba-Niedzwiedzka K."/>
            <person name="Martijn J."/>
            <person name="Lind A.E."/>
            <person name="van Eijk R."/>
            <person name="Schleper C."/>
            <person name="Guy L."/>
            <person name="Ettema T.J."/>
        </authorList>
    </citation>
    <scope>NUCLEOTIDE SEQUENCE</scope>
</reference>